<dbReference type="PROSITE" id="PS51707">
    <property type="entry name" value="CYTH"/>
    <property type="match status" value="1"/>
</dbReference>
<sequence length="195" mass="22881">MSQELEIEFKNLLSREEYLLLCDTFHVSINDSKTQKNHYFDTHAFHLRAIRSALRIREKSKGFQLTLKQPVEKGILEHHQWIDSDETNRMLKDGGLVDGEISQLLQGQEIPVEQLVYFGTLATDRIEFPYKNGLLVLDHSTYLKKEDYELEYEAASYEEGAAIFKELLSAYNISVKKTDNKIERFYKEKNRQIQT</sequence>
<comment type="caution">
    <text evidence="2">The sequence shown here is derived from an EMBL/GenBank/DDBJ whole genome shotgun (WGS) entry which is preliminary data.</text>
</comment>
<dbReference type="AlphaFoldDB" id="A0A0C2VES5"/>
<dbReference type="CDD" id="cd07762">
    <property type="entry name" value="CYTH-like_Pase_1"/>
    <property type="match status" value="1"/>
</dbReference>
<dbReference type="OrthoDB" id="384378at2"/>
<evidence type="ECO:0000259" key="1">
    <source>
        <dbReference type="PROSITE" id="PS51707"/>
    </source>
</evidence>
<feature type="domain" description="CYTH" evidence="1">
    <location>
        <begin position="4"/>
        <end position="192"/>
    </location>
</feature>
<evidence type="ECO:0000313" key="3">
    <source>
        <dbReference type="Proteomes" id="UP000031972"/>
    </source>
</evidence>
<dbReference type="Gene3D" id="2.40.320.10">
    <property type="entry name" value="Hypothetical Protein Pfu-838710-001"/>
    <property type="match status" value="1"/>
</dbReference>
<dbReference type="PIRSF" id="PIRSF012526">
    <property type="entry name" value="CYTH_UCP012526"/>
    <property type="match status" value="1"/>
</dbReference>
<organism evidence="2 3">
    <name type="scientific">Jeotgalibacillus campisalis</name>
    <dbReference type="NCBI Taxonomy" id="220754"/>
    <lineage>
        <taxon>Bacteria</taxon>
        <taxon>Bacillati</taxon>
        <taxon>Bacillota</taxon>
        <taxon>Bacilli</taxon>
        <taxon>Bacillales</taxon>
        <taxon>Caryophanaceae</taxon>
        <taxon>Jeotgalibacillus</taxon>
    </lineage>
</organism>
<name>A0A0C2VES5_9BACL</name>
<protein>
    <recommendedName>
        <fullName evidence="1">CYTH domain-containing protein</fullName>
    </recommendedName>
</protein>
<accession>A0A0C2VES5</accession>
<proteinExistence type="predicted"/>
<dbReference type="Pfam" id="PF01928">
    <property type="entry name" value="CYTH"/>
    <property type="match status" value="1"/>
</dbReference>
<dbReference type="InterPro" id="IPR009195">
    <property type="entry name" value="Uncharacterised_YjbK"/>
</dbReference>
<dbReference type="InterPro" id="IPR023577">
    <property type="entry name" value="CYTH_domain"/>
</dbReference>
<reference evidence="2 3" key="1">
    <citation type="submission" date="2015-01" db="EMBL/GenBank/DDBJ databases">
        <title>Jeotgalibacillus campisalis genome sequencing.</title>
        <authorList>
            <person name="Goh K.M."/>
            <person name="Chan K.-G."/>
            <person name="Yaakop A.S."/>
            <person name="Ee R."/>
            <person name="Gan H.M."/>
            <person name="Chan C.S."/>
        </authorList>
    </citation>
    <scope>NUCLEOTIDE SEQUENCE [LARGE SCALE GENOMIC DNA]</scope>
    <source>
        <strain evidence="2 3">SF-57</strain>
    </source>
</reference>
<evidence type="ECO:0000313" key="2">
    <source>
        <dbReference type="EMBL" id="KIL47422.1"/>
    </source>
</evidence>
<dbReference type="PATRIC" id="fig|220754.4.peg.1610"/>
<dbReference type="SUPFAM" id="SSF55154">
    <property type="entry name" value="CYTH-like phosphatases"/>
    <property type="match status" value="1"/>
</dbReference>
<dbReference type="SMART" id="SM01118">
    <property type="entry name" value="CYTH"/>
    <property type="match status" value="1"/>
</dbReference>
<dbReference type="EMBL" id="JXRR01000014">
    <property type="protein sequence ID" value="KIL47422.1"/>
    <property type="molecule type" value="Genomic_DNA"/>
</dbReference>
<dbReference type="Proteomes" id="UP000031972">
    <property type="component" value="Unassembled WGS sequence"/>
</dbReference>
<keyword evidence="3" id="KW-1185">Reference proteome</keyword>
<gene>
    <name evidence="2" type="ORF">KR50_15890</name>
</gene>
<dbReference type="RefSeq" id="WP_041056934.1">
    <property type="nucleotide sequence ID" value="NZ_JXRR01000014.1"/>
</dbReference>
<dbReference type="InterPro" id="IPR033469">
    <property type="entry name" value="CYTH-like_dom_sf"/>
</dbReference>